<dbReference type="Proteomes" id="UP000192368">
    <property type="component" value="Unassembled WGS sequence"/>
</dbReference>
<keyword evidence="3" id="KW-1185">Reference proteome</keyword>
<feature type="transmembrane region" description="Helical" evidence="1">
    <location>
        <begin position="7"/>
        <end position="26"/>
    </location>
</feature>
<protein>
    <submittedName>
        <fullName evidence="2">Uncharacterized protein</fullName>
    </submittedName>
</protein>
<dbReference type="EMBL" id="FWWR01000011">
    <property type="protein sequence ID" value="SMB91186.1"/>
    <property type="molecule type" value="Genomic_DNA"/>
</dbReference>
<feature type="transmembrane region" description="Helical" evidence="1">
    <location>
        <begin position="379"/>
        <end position="399"/>
    </location>
</feature>
<feature type="transmembrane region" description="Helical" evidence="1">
    <location>
        <begin position="406"/>
        <end position="424"/>
    </location>
</feature>
<evidence type="ECO:0000256" key="1">
    <source>
        <dbReference type="SAM" id="Phobius"/>
    </source>
</evidence>
<feature type="transmembrane region" description="Helical" evidence="1">
    <location>
        <begin position="555"/>
        <end position="573"/>
    </location>
</feature>
<dbReference type="InterPro" id="IPR043748">
    <property type="entry name" value="DUF5693"/>
</dbReference>
<name>A0A1W1VCZ3_PEPAS</name>
<proteinExistence type="predicted"/>
<keyword evidence="1" id="KW-1133">Transmembrane helix</keyword>
<feature type="transmembrane region" description="Helical" evidence="1">
    <location>
        <begin position="628"/>
        <end position="650"/>
    </location>
</feature>
<feature type="transmembrane region" description="Helical" evidence="1">
    <location>
        <begin position="430"/>
        <end position="448"/>
    </location>
</feature>
<evidence type="ECO:0000313" key="3">
    <source>
        <dbReference type="Proteomes" id="UP000192368"/>
    </source>
</evidence>
<keyword evidence="1" id="KW-0472">Membrane</keyword>
<sequence>MQKLNKKYITLGLIMLSIVFSMYFVIGRYKAEAGYKGYDVVADYNQFSKLSYENGDSPIEYFKELKENGVTTISINEYNIDFMRKLPNSNLRTQMIGKDLNVRGSSKEIQFIVDGLSTLKNQRKIKKISNEEILIEGRPEDLVGNHVGAFDLEEKRIGDLGYKSSVLEYVGLGFDKSLIDELKEAGLTVNLRPVFYSRLQDPKKTMERFMSAIEEFNPEQNWIVFAGTEFYSNRAKDDSINEEFIKLLNKNKMALGLVEASNQRGHTELKGVDSVIKNDKVRKVRAFTTWDYLQERYDYRIPLHRNGEELTNIYYRAISERNISVVFIAPYTRGHEIISEPQMYGNVLQPLAQRMGDKGYTAGKVEPIGTWNPSRLLKIPVALGVVAAGVLLLETVFGIPAMASNILMGLGALAALAFFGAGIKEGFGNLLFNLAAIVVYPSLALTVIMQNYMMVKKRKKREIKTFKIYIHGMALLLIAIAITMVGALNEVSFLSGTNYLMELVEFRGVKISQVLPIFFAVAIYAAYIGFGREEETAPKIQVGEIANILKADVKFWQAGLAGMLLVLVALFLLRGGNTNTKVPGMELLARNLMEIYLPVRPRTKAILMGWPAVIFMMYIAYRKKAEIMTFLLILLASIGMADIVNTFSHIRTPLYISFTRVFVQYVVVAIIALVFVYIAELLRKGYDKYIGK</sequence>
<dbReference type="AlphaFoldDB" id="A0A1W1VCZ3"/>
<dbReference type="Pfam" id="PF18949">
    <property type="entry name" value="DUF5693"/>
    <property type="match status" value="1"/>
</dbReference>
<feature type="transmembrane region" description="Helical" evidence="1">
    <location>
        <begin position="605"/>
        <end position="621"/>
    </location>
</feature>
<feature type="transmembrane region" description="Helical" evidence="1">
    <location>
        <begin position="662"/>
        <end position="682"/>
    </location>
</feature>
<dbReference type="STRING" id="573058.SAMN00017477_1763"/>
<organism evidence="2 3">
    <name type="scientific">Peptoniphilus asaccharolyticus DSM 20463</name>
    <dbReference type="NCBI Taxonomy" id="573058"/>
    <lineage>
        <taxon>Bacteria</taxon>
        <taxon>Bacillati</taxon>
        <taxon>Bacillota</taxon>
        <taxon>Tissierellia</taxon>
        <taxon>Tissierellales</taxon>
        <taxon>Peptoniphilaceae</taxon>
        <taxon>Peptoniphilus</taxon>
    </lineage>
</organism>
<feature type="transmembrane region" description="Helical" evidence="1">
    <location>
        <begin position="508"/>
        <end position="530"/>
    </location>
</feature>
<accession>A0A1W1VCZ3</accession>
<dbReference type="RefSeq" id="WP_084231298.1">
    <property type="nucleotide sequence ID" value="NZ_FWWR01000011.1"/>
</dbReference>
<gene>
    <name evidence="2" type="ORF">SAMN00017477_1763</name>
</gene>
<reference evidence="3" key="1">
    <citation type="submission" date="2017-04" db="EMBL/GenBank/DDBJ databases">
        <authorList>
            <person name="Varghese N."/>
            <person name="Submissions S."/>
        </authorList>
    </citation>
    <scope>NUCLEOTIDE SEQUENCE [LARGE SCALE GENOMIC DNA]</scope>
    <source>
        <strain evidence="3">DSM 20463</strain>
    </source>
</reference>
<evidence type="ECO:0000313" key="2">
    <source>
        <dbReference type="EMBL" id="SMB91186.1"/>
    </source>
</evidence>
<dbReference type="OrthoDB" id="3805529at2"/>
<feature type="transmembrane region" description="Helical" evidence="1">
    <location>
        <begin position="468"/>
        <end position="488"/>
    </location>
</feature>
<keyword evidence="1" id="KW-0812">Transmembrane</keyword>